<reference evidence="4" key="1">
    <citation type="submission" date="2010-05" db="EMBL/GenBank/DDBJ databases">
        <title>The genome sequence of Magnaporthe poae strain ATCC 64411.</title>
        <authorList>
            <person name="Ma L.-J."/>
            <person name="Dead R."/>
            <person name="Young S."/>
            <person name="Zeng Q."/>
            <person name="Koehrsen M."/>
            <person name="Alvarado L."/>
            <person name="Berlin A."/>
            <person name="Chapman S.B."/>
            <person name="Chen Z."/>
            <person name="Freedman E."/>
            <person name="Gellesch M."/>
            <person name="Goldberg J."/>
            <person name="Griggs A."/>
            <person name="Gujja S."/>
            <person name="Heilman E.R."/>
            <person name="Heiman D."/>
            <person name="Hepburn T."/>
            <person name="Howarth C."/>
            <person name="Jen D."/>
            <person name="Larson L."/>
            <person name="Mehta T."/>
            <person name="Neiman D."/>
            <person name="Pearson M."/>
            <person name="Roberts A."/>
            <person name="Saif S."/>
            <person name="Shea T."/>
            <person name="Shenoy N."/>
            <person name="Sisk P."/>
            <person name="Stolte C."/>
            <person name="Sykes S."/>
            <person name="Walk T."/>
            <person name="White J."/>
            <person name="Yandava C."/>
            <person name="Haas B."/>
            <person name="Nusbaum C."/>
            <person name="Birren B."/>
        </authorList>
    </citation>
    <scope>NUCLEOTIDE SEQUENCE [LARGE SCALE GENOMIC DNA]</scope>
    <source>
        <strain evidence="4">ATCC 64411 / 73-15</strain>
    </source>
</reference>
<evidence type="ECO:0000313" key="2">
    <source>
        <dbReference type="EMBL" id="KLU86926.1"/>
    </source>
</evidence>
<feature type="region of interest" description="Disordered" evidence="1">
    <location>
        <begin position="1"/>
        <end position="46"/>
    </location>
</feature>
<name>A0A0C4E0Q1_MAGP6</name>
<reference evidence="3" key="4">
    <citation type="journal article" date="2015" name="G3 (Bethesda)">
        <title>Genome sequences of three phytopathogenic species of the Magnaporthaceae family of fungi.</title>
        <authorList>
            <person name="Okagaki L.H."/>
            <person name="Nunes C.C."/>
            <person name="Sailsbery J."/>
            <person name="Clay B."/>
            <person name="Brown D."/>
            <person name="John T."/>
            <person name="Oh Y."/>
            <person name="Young N."/>
            <person name="Fitzgerald M."/>
            <person name="Haas B.J."/>
            <person name="Zeng Q."/>
            <person name="Young S."/>
            <person name="Adiconis X."/>
            <person name="Fan L."/>
            <person name="Levin J.Z."/>
            <person name="Mitchell T.K."/>
            <person name="Okubara P.A."/>
            <person name="Farman M.L."/>
            <person name="Kohn L.M."/>
            <person name="Birren B."/>
            <person name="Ma L.-J."/>
            <person name="Dean R.A."/>
        </authorList>
    </citation>
    <scope>NUCLEOTIDE SEQUENCE</scope>
    <source>
        <strain evidence="3">ATCC 64411 / 73-15</strain>
    </source>
</reference>
<dbReference type="Proteomes" id="UP000011715">
    <property type="component" value="Unassembled WGS sequence"/>
</dbReference>
<evidence type="ECO:0000313" key="3">
    <source>
        <dbReference type="EnsemblFungi" id="MAPG_05933T0"/>
    </source>
</evidence>
<reference evidence="2" key="3">
    <citation type="submission" date="2011-03" db="EMBL/GenBank/DDBJ databases">
        <title>Annotation of Magnaporthe poae ATCC 64411.</title>
        <authorList>
            <person name="Ma L.-J."/>
            <person name="Dead R."/>
            <person name="Young S.K."/>
            <person name="Zeng Q."/>
            <person name="Gargeya S."/>
            <person name="Fitzgerald M."/>
            <person name="Haas B."/>
            <person name="Abouelleil A."/>
            <person name="Alvarado L."/>
            <person name="Arachchi H.M."/>
            <person name="Berlin A."/>
            <person name="Brown A."/>
            <person name="Chapman S.B."/>
            <person name="Chen Z."/>
            <person name="Dunbar C."/>
            <person name="Freedman E."/>
            <person name="Gearin G."/>
            <person name="Gellesch M."/>
            <person name="Goldberg J."/>
            <person name="Griggs A."/>
            <person name="Gujja S."/>
            <person name="Heiman D."/>
            <person name="Howarth C."/>
            <person name="Larson L."/>
            <person name="Lui A."/>
            <person name="MacDonald P.J.P."/>
            <person name="Mehta T."/>
            <person name="Montmayeur A."/>
            <person name="Murphy C."/>
            <person name="Neiman D."/>
            <person name="Pearson M."/>
            <person name="Priest M."/>
            <person name="Roberts A."/>
            <person name="Saif S."/>
            <person name="Shea T."/>
            <person name="Shenoy N."/>
            <person name="Sisk P."/>
            <person name="Stolte C."/>
            <person name="Sykes S."/>
            <person name="Yandava C."/>
            <person name="Wortman J."/>
            <person name="Nusbaum C."/>
            <person name="Birren B."/>
        </authorList>
    </citation>
    <scope>NUCLEOTIDE SEQUENCE</scope>
    <source>
        <strain evidence="2">ATCC 64411</strain>
    </source>
</reference>
<evidence type="ECO:0000313" key="4">
    <source>
        <dbReference type="Proteomes" id="UP000011715"/>
    </source>
</evidence>
<feature type="region of interest" description="Disordered" evidence="1">
    <location>
        <begin position="116"/>
        <end position="138"/>
    </location>
</feature>
<accession>A0A0C4E0Q1</accession>
<keyword evidence="4" id="KW-1185">Reference proteome</keyword>
<feature type="compositionally biased region" description="Polar residues" evidence="1">
    <location>
        <begin position="25"/>
        <end position="34"/>
    </location>
</feature>
<gene>
    <name evidence="2" type="ORF">MAPG_05933</name>
</gene>
<dbReference type="VEuPathDB" id="FungiDB:MAPG_05933"/>
<sequence>MHPCDRPPGANHGTSGRALRRHLSRNPSPTSTLIRPSRPGGPSYNSGSAIWAFASPGRALFCLPSLAAPTREMPSAVVLSWKLLRRTRRNVPVVGGCFVSRLVPAPPVVDRNPHAAKRAHASCHPTTTGHRCPNGRPR</sequence>
<reference evidence="2" key="2">
    <citation type="submission" date="2010-05" db="EMBL/GenBank/DDBJ databases">
        <title>The Genome Sequence of Magnaporthe poae strain ATCC 64411.</title>
        <authorList>
            <consortium name="The Broad Institute Genome Sequencing Platform"/>
            <consortium name="Broad Institute Genome Sequencing Center for Infectious Disease"/>
            <person name="Ma L.-J."/>
            <person name="Dead R."/>
            <person name="Young S."/>
            <person name="Zeng Q."/>
            <person name="Koehrsen M."/>
            <person name="Alvarado L."/>
            <person name="Berlin A."/>
            <person name="Chapman S.B."/>
            <person name="Chen Z."/>
            <person name="Freedman E."/>
            <person name="Gellesch M."/>
            <person name="Goldberg J."/>
            <person name="Griggs A."/>
            <person name="Gujja S."/>
            <person name="Heilman E.R."/>
            <person name="Heiman D."/>
            <person name="Hepburn T."/>
            <person name="Howarth C."/>
            <person name="Jen D."/>
            <person name="Larson L."/>
            <person name="Mehta T."/>
            <person name="Neiman D."/>
            <person name="Pearson M."/>
            <person name="Roberts A."/>
            <person name="Saif S."/>
            <person name="Shea T."/>
            <person name="Shenoy N."/>
            <person name="Sisk P."/>
            <person name="Stolte C."/>
            <person name="Sykes S."/>
            <person name="Walk T."/>
            <person name="White J."/>
            <person name="Yandava C."/>
            <person name="Haas B."/>
            <person name="Nusbaum C."/>
            <person name="Birren B."/>
        </authorList>
    </citation>
    <scope>NUCLEOTIDE SEQUENCE</scope>
    <source>
        <strain evidence="2">ATCC 64411</strain>
    </source>
</reference>
<proteinExistence type="predicted"/>
<dbReference type="EMBL" id="ADBL01001419">
    <property type="status" value="NOT_ANNOTATED_CDS"/>
    <property type="molecule type" value="Genomic_DNA"/>
</dbReference>
<dbReference type="EMBL" id="GL876970">
    <property type="protein sequence ID" value="KLU86926.1"/>
    <property type="molecule type" value="Genomic_DNA"/>
</dbReference>
<evidence type="ECO:0000256" key="1">
    <source>
        <dbReference type="SAM" id="MobiDB-lite"/>
    </source>
</evidence>
<organism evidence="3 4">
    <name type="scientific">Magnaporthiopsis poae (strain ATCC 64411 / 73-15)</name>
    <name type="common">Kentucky bluegrass fungus</name>
    <name type="synonym">Magnaporthe poae</name>
    <dbReference type="NCBI Taxonomy" id="644358"/>
    <lineage>
        <taxon>Eukaryota</taxon>
        <taxon>Fungi</taxon>
        <taxon>Dikarya</taxon>
        <taxon>Ascomycota</taxon>
        <taxon>Pezizomycotina</taxon>
        <taxon>Sordariomycetes</taxon>
        <taxon>Sordariomycetidae</taxon>
        <taxon>Magnaporthales</taxon>
        <taxon>Magnaporthaceae</taxon>
        <taxon>Magnaporthiopsis</taxon>
    </lineage>
</organism>
<reference evidence="3" key="5">
    <citation type="submission" date="2015-06" db="UniProtKB">
        <authorList>
            <consortium name="EnsemblFungi"/>
        </authorList>
    </citation>
    <scope>IDENTIFICATION</scope>
    <source>
        <strain evidence="3">ATCC 64411</strain>
    </source>
</reference>
<dbReference type="EnsemblFungi" id="MAPG_05933T0">
    <property type="protein sequence ID" value="MAPG_05933T0"/>
    <property type="gene ID" value="MAPG_05933"/>
</dbReference>
<protein>
    <submittedName>
        <fullName evidence="2 3">Uncharacterized protein</fullName>
    </submittedName>
</protein>
<dbReference type="AlphaFoldDB" id="A0A0C4E0Q1"/>